<protein>
    <submittedName>
        <fullName evidence="1">Uncharacterized protein</fullName>
    </submittedName>
</protein>
<name>A0ABQ9XSG5_9EUKA</name>
<organism evidence="1 2">
    <name type="scientific">Blattamonas nauphoetae</name>
    <dbReference type="NCBI Taxonomy" id="2049346"/>
    <lineage>
        <taxon>Eukaryota</taxon>
        <taxon>Metamonada</taxon>
        <taxon>Preaxostyla</taxon>
        <taxon>Oxymonadida</taxon>
        <taxon>Blattamonas</taxon>
    </lineage>
</organism>
<evidence type="ECO:0000313" key="1">
    <source>
        <dbReference type="EMBL" id="KAK2953967.1"/>
    </source>
</evidence>
<dbReference type="Proteomes" id="UP001281761">
    <property type="component" value="Unassembled WGS sequence"/>
</dbReference>
<evidence type="ECO:0000313" key="2">
    <source>
        <dbReference type="Proteomes" id="UP001281761"/>
    </source>
</evidence>
<accession>A0ABQ9XSG5</accession>
<comment type="caution">
    <text evidence="1">The sequence shown here is derived from an EMBL/GenBank/DDBJ whole genome shotgun (WGS) entry which is preliminary data.</text>
</comment>
<gene>
    <name evidence="1" type="ORF">BLNAU_11069</name>
</gene>
<sequence>MNLRDCRTALSMDDVLIDDSETIRINTFPSDPSPDPFIEPSFSSDLITLCRLFKTILRMDNSLQTNRIPNPRQPTQEILPTWTDLLEAICSETETFSDTSFLSKPMFVPSLSRLEEKYRRRVRPFDGRTYSDTLPILPSNLSIFPHSTPKSLPSSLSVHSTYKEATRMLQILHSFLPVVHPDPNELFDSSMFDKPDLELIEWLERCRQVSAQNKAPQTRIVDVQFFVHRAVATLKKPNEHLRSLSLAIITPLLSSIDLFTIILTYWPSLRNAFRDGTKEEQKLSVDLMARWVTRPHHSSEDTQVTRFPFFQIDWEGMTNTPFMDELWEDLLAFFAAVIAKGNKALFTINILKRTIHNIETKHHLLQLAADRIQSADEKEAQRLLKSCLSYSLFVSVHLSLAIPPNLITSSLPNRSFSTMPSPVVHPTNRSRAYLLRCLSSFTRYSFGAAL</sequence>
<dbReference type="EMBL" id="JARBJD010000084">
    <property type="protein sequence ID" value="KAK2953967.1"/>
    <property type="molecule type" value="Genomic_DNA"/>
</dbReference>
<reference evidence="1 2" key="1">
    <citation type="journal article" date="2022" name="bioRxiv">
        <title>Genomics of Preaxostyla Flagellates Illuminates Evolutionary Transitions and the Path Towards Mitochondrial Loss.</title>
        <authorList>
            <person name="Novak L.V.F."/>
            <person name="Treitli S.C."/>
            <person name="Pyrih J."/>
            <person name="Halakuc P."/>
            <person name="Pipaliya S.V."/>
            <person name="Vacek V."/>
            <person name="Brzon O."/>
            <person name="Soukal P."/>
            <person name="Eme L."/>
            <person name="Dacks J.B."/>
            <person name="Karnkowska A."/>
            <person name="Elias M."/>
            <person name="Hampl V."/>
        </authorList>
    </citation>
    <scope>NUCLEOTIDE SEQUENCE [LARGE SCALE GENOMIC DNA]</scope>
    <source>
        <strain evidence="1">NAU3</strain>
        <tissue evidence="1">Gut</tissue>
    </source>
</reference>
<proteinExistence type="predicted"/>
<keyword evidence="2" id="KW-1185">Reference proteome</keyword>